<dbReference type="Gene3D" id="3.90.550.10">
    <property type="entry name" value="Spore Coat Polysaccharide Biosynthesis Protein SpsA, Chain A"/>
    <property type="match status" value="1"/>
</dbReference>
<comment type="similarity">
    <text evidence="1">Belongs to the glycosyltransferase 2 family.</text>
</comment>
<keyword evidence="4" id="KW-0812">Transmembrane</keyword>
<sequence length="303" mass="34802">MKKISVITVNFNQPLVTEALLASIAKTNTYTNLEIIVVDNGSKTNEISRWKSSYPDVTYIRSEANLGFAGGNNLGVKAATGDYFFLVNNDTEFTEGLVQTLVDALDKNPEIGIISPKIKYFQFPDTLQYIGFTPMDYYTCRNKCLGQFEKDNGQYDHITAPTGFCHGAAMMLRKEAVEKAGPMTENFFLYYEEMDWNEHIKRAGYQAWVCTDALIYHKESVSVGQGSSLKEYFMNRNRILFIRRNAPLHKAIVFYAYFMLLVVPRNVLNYIKQKNYNFISMLFKAIWWNITQSKNSKKLGYPI</sequence>
<accession>H1Y211</accession>
<dbReference type="PANTHER" id="PTHR43179:SF12">
    <property type="entry name" value="GALACTOFURANOSYLTRANSFERASE GLFT2"/>
    <property type="match status" value="1"/>
</dbReference>
<keyword evidence="4" id="KW-0472">Membrane</keyword>
<dbReference type="AlphaFoldDB" id="H1Y211"/>
<keyword evidence="3 6" id="KW-0808">Transferase</keyword>
<dbReference type="CDD" id="cd04186">
    <property type="entry name" value="GT_2_like_c"/>
    <property type="match status" value="1"/>
</dbReference>
<dbReference type="eggNOG" id="COG1216">
    <property type="taxonomic scope" value="Bacteria"/>
</dbReference>
<evidence type="ECO:0000256" key="2">
    <source>
        <dbReference type="ARBA" id="ARBA00022676"/>
    </source>
</evidence>
<dbReference type="EMBL" id="CM001403">
    <property type="protein sequence ID" value="EHQ25714.1"/>
    <property type="molecule type" value="Genomic_DNA"/>
</dbReference>
<dbReference type="InterPro" id="IPR029044">
    <property type="entry name" value="Nucleotide-diphossugar_trans"/>
</dbReference>
<dbReference type="STRING" id="714943.Mucpa_1556"/>
<dbReference type="OrthoDB" id="9771846at2"/>
<name>H1Y211_9SPHI</name>
<keyword evidence="7" id="KW-1185">Reference proteome</keyword>
<dbReference type="HOGENOM" id="CLU_023845_4_1_10"/>
<evidence type="ECO:0000256" key="1">
    <source>
        <dbReference type="ARBA" id="ARBA00006739"/>
    </source>
</evidence>
<feature type="transmembrane region" description="Helical" evidence="4">
    <location>
        <begin position="252"/>
        <end position="271"/>
    </location>
</feature>
<dbReference type="PANTHER" id="PTHR43179">
    <property type="entry name" value="RHAMNOSYLTRANSFERASE WBBL"/>
    <property type="match status" value="1"/>
</dbReference>
<dbReference type="SUPFAM" id="SSF53448">
    <property type="entry name" value="Nucleotide-diphospho-sugar transferases"/>
    <property type="match status" value="1"/>
</dbReference>
<keyword evidence="2" id="KW-0328">Glycosyltransferase</keyword>
<proteinExistence type="inferred from homology"/>
<evidence type="ECO:0000259" key="5">
    <source>
        <dbReference type="Pfam" id="PF00535"/>
    </source>
</evidence>
<evidence type="ECO:0000256" key="3">
    <source>
        <dbReference type="ARBA" id="ARBA00022679"/>
    </source>
</evidence>
<dbReference type="InterPro" id="IPR001173">
    <property type="entry name" value="Glyco_trans_2-like"/>
</dbReference>
<keyword evidence="4" id="KW-1133">Transmembrane helix</keyword>
<dbReference type="Pfam" id="PF00535">
    <property type="entry name" value="Glycos_transf_2"/>
    <property type="match status" value="1"/>
</dbReference>
<dbReference type="Proteomes" id="UP000002774">
    <property type="component" value="Chromosome"/>
</dbReference>
<gene>
    <name evidence="6" type="ORF">Mucpa_1556</name>
</gene>
<evidence type="ECO:0000313" key="6">
    <source>
        <dbReference type="EMBL" id="EHQ25714.1"/>
    </source>
</evidence>
<feature type="domain" description="Glycosyltransferase 2-like" evidence="5">
    <location>
        <begin position="5"/>
        <end position="179"/>
    </location>
</feature>
<reference evidence="6" key="1">
    <citation type="submission" date="2011-09" db="EMBL/GenBank/DDBJ databases">
        <title>The permanent draft genome of Mucilaginibacter paludis DSM 18603.</title>
        <authorList>
            <consortium name="US DOE Joint Genome Institute (JGI-PGF)"/>
            <person name="Lucas S."/>
            <person name="Han J."/>
            <person name="Lapidus A."/>
            <person name="Bruce D."/>
            <person name="Goodwin L."/>
            <person name="Pitluck S."/>
            <person name="Peters L."/>
            <person name="Kyrpides N."/>
            <person name="Mavromatis K."/>
            <person name="Ivanova N."/>
            <person name="Mikhailova N."/>
            <person name="Held B."/>
            <person name="Detter J.C."/>
            <person name="Tapia R."/>
            <person name="Han C."/>
            <person name="Land M."/>
            <person name="Hauser L."/>
            <person name="Markowitz V."/>
            <person name="Cheng J.-F."/>
            <person name="Hugenholtz P."/>
            <person name="Woyke T."/>
            <person name="Wu D."/>
            <person name="Tindall B."/>
            <person name="Brambilla E."/>
            <person name="Klenk H.-P."/>
            <person name="Eisen J.A."/>
        </authorList>
    </citation>
    <scope>NUCLEOTIDE SEQUENCE [LARGE SCALE GENOMIC DNA]</scope>
    <source>
        <strain evidence="6">DSM 18603</strain>
    </source>
</reference>
<protein>
    <submittedName>
        <fullName evidence="6">Glycosyl transferase family 2</fullName>
    </submittedName>
</protein>
<evidence type="ECO:0000313" key="7">
    <source>
        <dbReference type="Proteomes" id="UP000002774"/>
    </source>
</evidence>
<dbReference type="GO" id="GO:0016757">
    <property type="term" value="F:glycosyltransferase activity"/>
    <property type="evidence" value="ECO:0007669"/>
    <property type="project" value="UniProtKB-KW"/>
</dbReference>
<evidence type="ECO:0000256" key="4">
    <source>
        <dbReference type="SAM" id="Phobius"/>
    </source>
</evidence>
<dbReference type="RefSeq" id="WP_008505583.1">
    <property type="nucleotide sequence ID" value="NZ_CM001403.1"/>
</dbReference>
<organism evidence="6 7">
    <name type="scientific">Mucilaginibacter paludis DSM 18603</name>
    <dbReference type="NCBI Taxonomy" id="714943"/>
    <lineage>
        <taxon>Bacteria</taxon>
        <taxon>Pseudomonadati</taxon>
        <taxon>Bacteroidota</taxon>
        <taxon>Sphingobacteriia</taxon>
        <taxon>Sphingobacteriales</taxon>
        <taxon>Sphingobacteriaceae</taxon>
        <taxon>Mucilaginibacter</taxon>
    </lineage>
</organism>